<evidence type="ECO:0008006" key="4">
    <source>
        <dbReference type="Google" id="ProtNLM"/>
    </source>
</evidence>
<dbReference type="InterPro" id="IPR002401">
    <property type="entry name" value="Cyt_P450_E_grp-I"/>
</dbReference>
<organism evidence="2 3">
    <name type="scientific">Miscanthus lutarioriparius</name>
    <dbReference type="NCBI Taxonomy" id="422564"/>
    <lineage>
        <taxon>Eukaryota</taxon>
        <taxon>Viridiplantae</taxon>
        <taxon>Streptophyta</taxon>
        <taxon>Embryophyta</taxon>
        <taxon>Tracheophyta</taxon>
        <taxon>Spermatophyta</taxon>
        <taxon>Magnoliopsida</taxon>
        <taxon>Liliopsida</taxon>
        <taxon>Poales</taxon>
        <taxon>Poaceae</taxon>
        <taxon>PACMAD clade</taxon>
        <taxon>Panicoideae</taxon>
        <taxon>Andropogonodae</taxon>
        <taxon>Andropogoneae</taxon>
        <taxon>Saccharinae</taxon>
        <taxon>Miscanthus</taxon>
    </lineage>
</organism>
<proteinExistence type="inferred from homology"/>
<dbReference type="Proteomes" id="UP000604825">
    <property type="component" value="Unassembled WGS sequence"/>
</dbReference>
<dbReference type="InterPro" id="IPR001128">
    <property type="entry name" value="Cyt_P450"/>
</dbReference>
<dbReference type="InterPro" id="IPR017972">
    <property type="entry name" value="Cyt_P450_CS"/>
</dbReference>
<keyword evidence="1" id="KW-0408">Iron</keyword>
<evidence type="ECO:0000256" key="1">
    <source>
        <dbReference type="RuleBase" id="RU000461"/>
    </source>
</evidence>
<dbReference type="InterPro" id="IPR036396">
    <property type="entry name" value="Cyt_P450_sf"/>
</dbReference>
<accession>A0A811QEY2</accession>
<dbReference type="Gene3D" id="1.10.630.10">
    <property type="entry name" value="Cytochrome P450"/>
    <property type="match status" value="2"/>
</dbReference>
<dbReference type="PANTHER" id="PTHR47945:SF5">
    <property type="entry name" value="CYTOCHROME P450 84A1-RELATED"/>
    <property type="match status" value="1"/>
</dbReference>
<dbReference type="AlphaFoldDB" id="A0A811QEY2"/>
<dbReference type="GO" id="GO:0004497">
    <property type="term" value="F:monooxygenase activity"/>
    <property type="evidence" value="ECO:0007669"/>
    <property type="project" value="UniProtKB-KW"/>
</dbReference>
<keyword evidence="1" id="KW-0560">Oxidoreductase</keyword>
<sequence>MSGMAMISMEWPNDLVSWVFLASLVVVLLQLRQRSKLPLPPGPKPLPIIGNMMLMSQLTHRGLAVLAERYGGLLHLSVGRRHVFVVSTAEYALEVLQAQDAALANRPATTAIAYLTDGHADMAFAQYRPFWRQGRKLSVTKLFSQRRAETWLAVRDESAALVRAVARRSGEAVNLGELVLSLSTNVIFRTAFGTRVNISVGEYIGVLEEFSRNIIAFNIGDFMPWLAWIDPSRRRLRETRKGFDRFIDKIIGNHIRRGRSSTDTEADIVDEMLACLHETKPTAGDAVDDRHGSLCLTRRNIKAVILDLMFGGTETVASSIEWAMKELLRNPDDLRRLQQELADVDGDASGLDLNGSCFEFLPFGSGRRSCPGMALGLHALEFAVAQLAHGFHWELLDGTKPSDLDVGDAFGLSAPSAQRLYAVPTPRFTCPLY</sequence>
<dbReference type="PROSITE" id="PS00086">
    <property type="entry name" value="CYTOCHROME_P450"/>
    <property type="match status" value="1"/>
</dbReference>
<dbReference type="InterPro" id="IPR053062">
    <property type="entry name" value="CYP450_84A"/>
</dbReference>
<dbReference type="Pfam" id="PF00067">
    <property type="entry name" value="p450"/>
    <property type="match status" value="2"/>
</dbReference>
<keyword evidence="3" id="KW-1185">Reference proteome</keyword>
<evidence type="ECO:0000313" key="3">
    <source>
        <dbReference type="Proteomes" id="UP000604825"/>
    </source>
</evidence>
<dbReference type="GO" id="GO:0005506">
    <property type="term" value="F:iron ion binding"/>
    <property type="evidence" value="ECO:0007669"/>
    <property type="project" value="InterPro"/>
</dbReference>
<dbReference type="GO" id="GO:0020037">
    <property type="term" value="F:heme binding"/>
    <property type="evidence" value="ECO:0007669"/>
    <property type="project" value="InterPro"/>
</dbReference>
<reference evidence="2" key="1">
    <citation type="submission" date="2020-10" db="EMBL/GenBank/DDBJ databases">
        <authorList>
            <person name="Han B."/>
            <person name="Lu T."/>
            <person name="Zhao Q."/>
            <person name="Huang X."/>
            <person name="Zhao Y."/>
        </authorList>
    </citation>
    <scope>NUCLEOTIDE SEQUENCE</scope>
</reference>
<evidence type="ECO:0000313" key="2">
    <source>
        <dbReference type="EMBL" id="CAD6257581.1"/>
    </source>
</evidence>
<dbReference type="GO" id="GO:0016705">
    <property type="term" value="F:oxidoreductase activity, acting on paired donors, with incorporation or reduction of molecular oxygen"/>
    <property type="evidence" value="ECO:0007669"/>
    <property type="project" value="InterPro"/>
</dbReference>
<name>A0A811QEY2_9POAL</name>
<dbReference type="EMBL" id="CAJGYO010000010">
    <property type="protein sequence ID" value="CAD6257581.1"/>
    <property type="molecule type" value="Genomic_DNA"/>
</dbReference>
<dbReference type="PRINTS" id="PR00463">
    <property type="entry name" value="EP450I"/>
</dbReference>
<gene>
    <name evidence="2" type="ORF">NCGR_LOCUS41066</name>
</gene>
<keyword evidence="1" id="KW-0349">Heme</keyword>
<comment type="caution">
    <text evidence="2">The sequence shown here is derived from an EMBL/GenBank/DDBJ whole genome shotgun (WGS) entry which is preliminary data.</text>
</comment>
<comment type="similarity">
    <text evidence="1">Belongs to the cytochrome P450 family.</text>
</comment>
<keyword evidence="1" id="KW-0479">Metal-binding</keyword>
<keyword evidence="1" id="KW-0503">Monooxygenase</keyword>
<dbReference type="PANTHER" id="PTHR47945">
    <property type="entry name" value="CYTOCHROME P450 84A1-RELATED"/>
    <property type="match status" value="1"/>
</dbReference>
<protein>
    <recommendedName>
        <fullName evidence="4">Cytochrome P450</fullName>
    </recommendedName>
</protein>
<dbReference type="OrthoDB" id="2789670at2759"/>
<dbReference type="SUPFAM" id="SSF48264">
    <property type="entry name" value="Cytochrome P450"/>
    <property type="match status" value="1"/>
</dbReference>